<evidence type="ECO:0000256" key="5">
    <source>
        <dbReference type="ARBA" id="ARBA00023136"/>
    </source>
</evidence>
<reference evidence="8" key="1">
    <citation type="submission" date="2019-11" db="EMBL/GenBank/DDBJ databases">
        <title>The nuclear and mitochondrial genomes of Frieseomelitta varia - a highly eusocial stingless bee (Meliponini) with a permanently sterile worker caste.</title>
        <authorList>
            <person name="Freitas F.C.P."/>
            <person name="Lourenco A.P."/>
            <person name="Nunes F.M.F."/>
            <person name="Paschoal A.R."/>
            <person name="Abreu F.C.P."/>
            <person name="Barbin F.O."/>
            <person name="Bataglia L."/>
            <person name="Cardoso-Junior C.A.M."/>
            <person name="Cervoni M.S."/>
            <person name="Silva S.R."/>
            <person name="Dalarmi F."/>
            <person name="Del Lama M.A."/>
            <person name="Depintor T.S."/>
            <person name="Ferreira K.M."/>
            <person name="Goria P.S."/>
            <person name="Jaskot M.C."/>
            <person name="Lago D.C."/>
            <person name="Luna-Lucena D."/>
            <person name="Moda L.M."/>
            <person name="Nascimento L."/>
            <person name="Pedrino M."/>
            <person name="Rabico F.O."/>
            <person name="Sanches F.C."/>
            <person name="Santos D.E."/>
            <person name="Santos C.G."/>
            <person name="Vieira J."/>
            <person name="Lopes T.F."/>
            <person name="Barchuk A.R."/>
            <person name="Hartfelder K."/>
            <person name="Simoes Z.L.P."/>
            <person name="Bitondi M.M.G."/>
            <person name="Pinheiro D.G."/>
        </authorList>
    </citation>
    <scope>NUCLEOTIDE SEQUENCE</scope>
    <source>
        <strain evidence="8">USP_RPSP 00005682</strain>
        <tissue evidence="8">Whole individual</tissue>
    </source>
</reference>
<evidence type="ECO:0000256" key="3">
    <source>
        <dbReference type="ARBA" id="ARBA00022692"/>
    </source>
</evidence>
<proteinExistence type="predicted"/>
<dbReference type="GO" id="GO:0005886">
    <property type="term" value="C:plasma membrane"/>
    <property type="evidence" value="ECO:0007669"/>
    <property type="project" value="UniProtKB-SubCell"/>
</dbReference>
<evidence type="ECO:0000259" key="7">
    <source>
        <dbReference type="Pfam" id="PF12698"/>
    </source>
</evidence>
<dbReference type="GO" id="GO:0140359">
    <property type="term" value="F:ABC-type transporter activity"/>
    <property type="evidence" value="ECO:0007669"/>
    <property type="project" value="InterPro"/>
</dbReference>
<dbReference type="Pfam" id="PF12698">
    <property type="entry name" value="ABC2_membrane_3"/>
    <property type="match status" value="1"/>
</dbReference>
<dbReference type="PANTHER" id="PTHR30294">
    <property type="entry name" value="MEMBRANE COMPONENT OF ABC TRANSPORTER YHHJ-RELATED"/>
    <property type="match status" value="1"/>
</dbReference>
<evidence type="ECO:0000313" key="9">
    <source>
        <dbReference type="Proteomes" id="UP000655588"/>
    </source>
</evidence>
<feature type="transmembrane region" description="Helical" evidence="6">
    <location>
        <begin position="51"/>
        <end position="73"/>
    </location>
</feature>
<evidence type="ECO:0000256" key="6">
    <source>
        <dbReference type="SAM" id="Phobius"/>
    </source>
</evidence>
<dbReference type="EMBL" id="WNWW01000532">
    <property type="protein sequence ID" value="KAF3423827.1"/>
    <property type="molecule type" value="Genomic_DNA"/>
</dbReference>
<dbReference type="Proteomes" id="UP000655588">
    <property type="component" value="Unassembled WGS sequence"/>
</dbReference>
<dbReference type="InterPro" id="IPR013525">
    <property type="entry name" value="ABC2_TM"/>
</dbReference>
<organism evidence="8 9">
    <name type="scientific">Frieseomelitta varia</name>
    <dbReference type="NCBI Taxonomy" id="561572"/>
    <lineage>
        <taxon>Eukaryota</taxon>
        <taxon>Metazoa</taxon>
        <taxon>Ecdysozoa</taxon>
        <taxon>Arthropoda</taxon>
        <taxon>Hexapoda</taxon>
        <taxon>Insecta</taxon>
        <taxon>Pterygota</taxon>
        <taxon>Neoptera</taxon>
        <taxon>Endopterygota</taxon>
        <taxon>Hymenoptera</taxon>
        <taxon>Apocrita</taxon>
        <taxon>Aculeata</taxon>
        <taxon>Apoidea</taxon>
        <taxon>Anthophila</taxon>
        <taxon>Apidae</taxon>
        <taxon>Frieseomelitta</taxon>
    </lineage>
</organism>
<accession>A0A833RWB8</accession>
<feature type="transmembrane region" description="Helical" evidence="6">
    <location>
        <begin position="152"/>
        <end position="174"/>
    </location>
</feature>
<dbReference type="InterPro" id="IPR051449">
    <property type="entry name" value="ABC-2_transporter_component"/>
</dbReference>
<sequence length="178" mass="19938">MEFWIWKASVTTAEILLTHLISQFIIIVIQVSVALILSFGHYDMDCEGSMFGIIVISTLSALCGMVYGFFISISCSSHVVANYATLGSFYPLVLLCVEHTNTYSKHFQGLIWPIEGMPKALKWLSLTLPMTIPGNALREIMHKGTDFDDPNVYSGFLVISAWIFGLLFICLFQLKRKG</sequence>
<name>A0A833RWB8_9HYME</name>
<comment type="caution">
    <text evidence="8">The sequence shown here is derived from an EMBL/GenBank/DDBJ whole genome shotgun (WGS) entry which is preliminary data.</text>
</comment>
<dbReference type="PANTHER" id="PTHR30294:SF38">
    <property type="entry name" value="TRANSPORT PERMEASE PROTEIN"/>
    <property type="match status" value="1"/>
</dbReference>
<keyword evidence="4 6" id="KW-1133">Transmembrane helix</keyword>
<keyword evidence="2" id="KW-1003">Cell membrane</keyword>
<evidence type="ECO:0000313" key="8">
    <source>
        <dbReference type="EMBL" id="KAF3423827.1"/>
    </source>
</evidence>
<evidence type="ECO:0000256" key="2">
    <source>
        <dbReference type="ARBA" id="ARBA00022475"/>
    </source>
</evidence>
<keyword evidence="9" id="KW-1185">Reference proteome</keyword>
<dbReference type="AlphaFoldDB" id="A0A833RWB8"/>
<feature type="transmembrane region" description="Helical" evidence="6">
    <location>
        <begin position="20"/>
        <end position="39"/>
    </location>
</feature>
<evidence type="ECO:0000256" key="1">
    <source>
        <dbReference type="ARBA" id="ARBA00004651"/>
    </source>
</evidence>
<comment type="subcellular location">
    <subcellularLocation>
        <location evidence="1">Cell membrane</location>
        <topology evidence="1">Multi-pass membrane protein</topology>
    </subcellularLocation>
</comment>
<keyword evidence="5 6" id="KW-0472">Membrane</keyword>
<protein>
    <recommendedName>
        <fullName evidence="7">ABC-2 type transporter transmembrane domain-containing protein</fullName>
    </recommendedName>
</protein>
<gene>
    <name evidence="8" type="ORF">E2986_12469</name>
</gene>
<evidence type="ECO:0000256" key="4">
    <source>
        <dbReference type="ARBA" id="ARBA00022989"/>
    </source>
</evidence>
<feature type="domain" description="ABC-2 type transporter transmembrane" evidence="7">
    <location>
        <begin position="7"/>
        <end position="169"/>
    </location>
</feature>
<keyword evidence="3 6" id="KW-0812">Transmembrane</keyword>